<feature type="compositionally biased region" description="Low complexity" evidence="11">
    <location>
        <begin position="116"/>
        <end position="125"/>
    </location>
</feature>
<dbReference type="Proteomes" id="UP000808372">
    <property type="component" value="Unplaced"/>
</dbReference>
<organism evidence="12 13">
    <name type="scientific">Salvelinus namaycush</name>
    <name type="common">Lake trout</name>
    <name type="synonym">Salmo namaycush</name>
    <dbReference type="NCBI Taxonomy" id="8040"/>
    <lineage>
        <taxon>Eukaryota</taxon>
        <taxon>Metazoa</taxon>
        <taxon>Chordata</taxon>
        <taxon>Craniata</taxon>
        <taxon>Vertebrata</taxon>
        <taxon>Euteleostomi</taxon>
        <taxon>Actinopterygii</taxon>
        <taxon>Neopterygii</taxon>
        <taxon>Teleostei</taxon>
        <taxon>Protacanthopterygii</taxon>
        <taxon>Salmoniformes</taxon>
        <taxon>Salmonidae</taxon>
        <taxon>Salmoninae</taxon>
        <taxon>Salvelinus</taxon>
    </lineage>
</organism>
<dbReference type="GeneID" id="120037761"/>
<dbReference type="RefSeq" id="XP_038839653.1">
    <property type="nucleotide sequence ID" value="XM_038983725.1"/>
</dbReference>
<name>A0A8U0Q9M8_SALNM</name>
<feature type="non-terminal residue" evidence="13">
    <location>
        <position position="1"/>
    </location>
</feature>
<dbReference type="GO" id="GO:0030509">
    <property type="term" value="P:BMP signaling pathway"/>
    <property type="evidence" value="ECO:0007669"/>
    <property type="project" value="TreeGrafter"/>
</dbReference>
<feature type="region of interest" description="Disordered" evidence="11">
    <location>
        <begin position="492"/>
        <end position="625"/>
    </location>
</feature>
<feature type="compositionally biased region" description="Low complexity" evidence="11">
    <location>
        <begin position="592"/>
        <end position="615"/>
    </location>
</feature>
<feature type="compositionally biased region" description="Low complexity" evidence="11">
    <location>
        <begin position="179"/>
        <end position="194"/>
    </location>
</feature>
<protein>
    <submittedName>
        <fullName evidence="13">Bone morphogenetic protein receptor type-2-like</fullName>
    </submittedName>
</protein>
<reference evidence="13" key="1">
    <citation type="submission" date="2025-08" db="UniProtKB">
        <authorList>
            <consortium name="RefSeq"/>
        </authorList>
    </citation>
    <scope>IDENTIFICATION</scope>
    <source>
        <tissue evidence="13">White muscle</tissue>
    </source>
</reference>
<feature type="compositionally biased region" description="Basic and acidic residues" evidence="11">
    <location>
        <begin position="507"/>
        <end position="518"/>
    </location>
</feature>
<evidence type="ECO:0000256" key="5">
    <source>
        <dbReference type="ARBA" id="ARBA00022741"/>
    </source>
</evidence>
<dbReference type="PANTHER" id="PTHR23255">
    <property type="entry name" value="TRANSFORMING GROWTH FACTOR-BETA RECEPTOR TYPE I AND II"/>
    <property type="match status" value="1"/>
</dbReference>
<evidence type="ECO:0000256" key="4">
    <source>
        <dbReference type="ARBA" id="ARBA00022692"/>
    </source>
</evidence>
<evidence type="ECO:0000256" key="2">
    <source>
        <dbReference type="ARBA" id="ARBA00022527"/>
    </source>
</evidence>
<evidence type="ECO:0000256" key="9">
    <source>
        <dbReference type="ARBA" id="ARBA00023136"/>
    </source>
</evidence>
<feature type="region of interest" description="Disordered" evidence="11">
    <location>
        <begin position="349"/>
        <end position="399"/>
    </location>
</feature>
<keyword evidence="2" id="KW-0723">Serine/threonine-protein kinase</keyword>
<keyword evidence="4" id="KW-0812">Transmembrane</keyword>
<evidence type="ECO:0000256" key="8">
    <source>
        <dbReference type="ARBA" id="ARBA00022989"/>
    </source>
</evidence>
<keyword evidence="10" id="KW-0675">Receptor</keyword>
<feature type="compositionally biased region" description="Basic and acidic residues" evidence="11">
    <location>
        <begin position="262"/>
        <end position="285"/>
    </location>
</feature>
<feature type="region of interest" description="Disordered" evidence="11">
    <location>
        <begin position="101"/>
        <end position="215"/>
    </location>
</feature>
<dbReference type="GO" id="GO:0005886">
    <property type="term" value="C:plasma membrane"/>
    <property type="evidence" value="ECO:0007669"/>
    <property type="project" value="TreeGrafter"/>
</dbReference>
<sequence length="692" mass="72872">EAVPDYQMAFQAEAGNHPSFEDMQVLVSREKERPKFPEAWKENSLAVRSLKETMEDCWDQDAEARLTAQCAEERMAELLQIWDRTKSVSPTVNPMTTTLQNERNLSHGRRGPKVSPYPDYSSSSYIEDHEGHTVKNLPGGDTSMSWTSSVGILGGTNSVPAGPEKNRNSINAERQQARLPSPESSGASLSSTTGFTPNTVMTSISESGHGEDSSSTLGGAVLVPVCLQLTQKDSSGPLGGAVLGLVVPVCLQLTQEDLETTKLDPKEVDKNLKESSDENLMEHSQKQFSAPDPLSSGSSSLLYPLSSGSSSLLYPLSSGSSSLLYPLSSGSSSLLYPLIKLAAEVTGAGAQGGSGTGASGMGDPPATMFPLPKQQNLPKRPTSLPLSTKAKQGSGSSWLKSNLRSNLKQVETGVAKMNTVAPAAEPRLVNVTNNGTSGVGVNGVRSGTGVLVVNGYLNGGVASSSGGGAPYGLTNLAGFQSEVGGVARPLQTPLSGEDSRLNINSSPDEHEPLLRREQPATCDQRPTNHLAGRTNTNNNNNSLLMGLASRGITCPPVDARPDSLAFVPTPTPKPEAAQLRQPKPRRPERPCSLDLSASFSSHNSSSGDGSSLDDQGGSGEKIKRRVKTPYSLKRWRPTTWVVSTDTLVGEVNNEDAAKAPRSKSSTAVYLVGGGTTTAAMTSDPCDPGITCL</sequence>
<accession>A0A8U0Q9M8</accession>
<evidence type="ECO:0000256" key="1">
    <source>
        <dbReference type="ARBA" id="ARBA00004167"/>
    </source>
</evidence>
<keyword evidence="5" id="KW-0547">Nucleotide-binding</keyword>
<proteinExistence type="predicted"/>
<feature type="compositionally biased region" description="Polar residues" evidence="11">
    <location>
        <begin position="384"/>
        <end position="399"/>
    </location>
</feature>
<feature type="region of interest" description="Disordered" evidence="11">
    <location>
        <begin position="262"/>
        <end position="293"/>
    </location>
</feature>
<keyword evidence="6" id="KW-0418">Kinase</keyword>
<comment type="subcellular location">
    <subcellularLocation>
        <location evidence="1">Membrane</location>
        <topology evidence="1">Single-pass membrane protein</topology>
    </subcellularLocation>
</comment>
<keyword evidence="8" id="KW-1133">Transmembrane helix</keyword>
<evidence type="ECO:0000256" key="7">
    <source>
        <dbReference type="ARBA" id="ARBA00022840"/>
    </source>
</evidence>
<evidence type="ECO:0000256" key="10">
    <source>
        <dbReference type="ARBA" id="ARBA00023170"/>
    </source>
</evidence>
<dbReference type="GO" id="GO:0005524">
    <property type="term" value="F:ATP binding"/>
    <property type="evidence" value="ECO:0007669"/>
    <property type="project" value="UniProtKB-KW"/>
</dbReference>
<feature type="compositionally biased region" description="Polar residues" evidence="11">
    <location>
        <begin position="142"/>
        <end position="159"/>
    </location>
</feature>
<dbReference type="GO" id="GO:0005024">
    <property type="term" value="F:transforming growth factor beta receptor activity"/>
    <property type="evidence" value="ECO:0007669"/>
    <property type="project" value="TreeGrafter"/>
</dbReference>
<evidence type="ECO:0000256" key="3">
    <source>
        <dbReference type="ARBA" id="ARBA00022679"/>
    </source>
</evidence>
<keyword evidence="7" id="KW-0067">ATP-binding</keyword>
<evidence type="ECO:0000256" key="6">
    <source>
        <dbReference type="ARBA" id="ARBA00022777"/>
    </source>
</evidence>
<feature type="compositionally biased region" description="Polar residues" evidence="11">
    <location>
        <begin position="195"/>
        <end position="206"/>
    </location>
</feature>
<evidence type="ECO:0000313" key="13">
    <source>
        <dbReference type="RefSeq" id="XP_038839653.1"/>
    </source>
</evidence>
<feature type="compositionally biased region" description="Gly residues" evidence="11">
    <location>
        <begin position="349"/>
        <end position="360"/>
    </location>
</feature>
<gene>
    <name evidence="13" type="primary">LOC120037761</name>
</gene>
<keyword evidence="9" id="KW-0472">Membrane</keyword>
<dbReference type="PANTHER" id="PTHR23255:SF63">
    <property type="entry name" value="BONE MORPHOGENETIC PROTEIN RECEPTOR TYPE-2"/>
    <property type="match status" value="1"/>
</dbReference>
<keyword evidence="3" id="KW-0808">Transferase</keyword>
<dbReference type="Gene3D" id="1.10.510.10">
    <property type="entry name" value="Transferase(Phosphotransferase) domain 1"/>
    <property type="match status" value="1"/>
</dbReference>
<dbReference type="InterPro" id="IPR000333">
    <property type="entry name" value="TGFB_receptor"/>
</dbReference>
<dbReference type="GO" id="GO:0043235">
    <property type="term" value="C:receptor complex"/>
    <property type="evidence" value="ECO:0007669"/>
    <property type="project" value="TreeGrafter"/>
</dbReference>
<evidence type="ECO:0000313" key="12">
    <source>
        <dbReference type="Proteomes" id="UP000808372"/>
    </source>
</evidence>
<dbReference type="AlphaFoldDB" id="A0A8U0Q9M8"/>
<dbReference type="KEGG" id="snh:120037761"/>
<evidence type="ECO:0000256" key="11">
    <source>
        <dbReference type="SAM" id="MobiDB-lite"/>
    </source>
</evidence>
<keyword evidence="12" id="KW-1185">Reference proteome</keyword>
<dbReference type="GO" id="GO:0001944">
    <property type="term" value="P:vasculature development"/>
    <property type="evidence" value="ECO:0007669"/>
    <property type="project" value="TreeGrafter"/>
</dbReference>